<evidence type="ECO:0000256" key="8">
    <source>
        <dbReference type="ARBA" id="ARBA00023157"/>
    </source>
</evidence>
<keyword evidence="3 10" id="KW-0812">Transmembrane</keyword>
<comment type="caution">
    <text evidence="12">The sequence shown here is derived from an EMBL/GenBank/DDBJ whole genome shotgun (WGS) entry which is preliminary data.</text>
</comment>
<feature type="transmembrane region" description="Helical" evidence="10">
    <location>
        <begin position="113"/>
        <end position="140"/>
    </location>
</feature>
<keyword evidence="4" id="KW-0874">Quinone</keyword>
<evidence type="ECO:0000256" key="4">
    <source>
        <dbReference type="ARBA" id="ARBA00022719"/>
    </source>
</evidence>
<name>A0A7K3M081_9ACTN</name>
<proteinExistence type="inferred from homology"/>
<keyword evidence="13" id="KW-1185">Reference proteome</keyword>
<evidence type="ECO:0000256" key="9">
    <source>
        <dbReference type="ARBA" id="ARBA00023284"/>
    </source>
</evidence>
<evidence type="ECO:0000256" key="3">
    <source>
        <dbReference type="ARBA" id="ARBA00022692"/>
    </source>
</evidence>
<dbReference type="Gene3D" id="1.20.1440.130">
    <property type="entry name" value="VKOR domain"/>
    <property type="match status" value="1"/>
</dbReference>
<evidence type="ECO:0000313" key="13">
    <source>
        <dbReference type="Proteomes" id="UP000460435"/>
    </source>
</evidence>
<sequence>MGWLLVIGGLVGLLGSGALSIERVLVAGDPDYVPSCSFNPLISCGQVMESWQGSLFGFPNPFIGVAAFPVVITFGVMLLAGMRPPRWMWLGLWGGTVLGAVFVTWLFTQSVYVIGALCPYCMVVWLATIPTFVYTTGYVLSERHLPAPAGVRRAIVGNRGLITMVWLLGIAIFIAVEFWDRWDLVF</sequence>
<keyword evidence="9" id="KW-0676">Redox-active center</keyword>
<feature type="transmembrane region" description="Helical" evidence="10">
    <location>
        <begin position="161"/>
        <end position="179"/>
    </location>
</feature>
<dbReference type="GO" id="GO:0016491">
    <property type="term" value="F:oxidoreductase activity"/>
    <property type="evidence" value="ECO:0007669"/>
    <property type="project" value="UniProtKB-KW"/>
</dbReference>
<keyword evidence="6" id="KW-0560">Oxidoreductase</keyword>
<evidence type="ECO:0000256" key="10">
    <source>
        <dbReference type="SAM" id="Phobius"/>
    </source>
</evidence>
<dbReference type="EMBL" id="WLZY01000002">
    <property type="protein sequence ID" value="NDL56703.1"/>
    <property type="molecule type" value="Genomic_DNA"/>
</dbReference>
<evidence type="ECO:0000313" key="12">
    <source>
        <dbReference type="EMBL" id="NDL56703.1"/>
    </source>
</evidence>
<evidence type="ECO:0000256" key="5">
    <source>
        <dbReference type="ARBA" id="ARBA00022989"/>
    </source>
</evidence>
<comment type="similarity">
    <text evidence="2">Belongs to the VKOR family.</text>
</comment>
<evidence type="ECO:0000256" key="1">
    <source>
        <dbReference type="ARBA" id="ARBA00004141"/>
    </source>
</evidence>
<keyword evidence="8" id="KW-1015">Disulfide bond</keyword>
<organism evidence="12 13">
    <name type="scientific">Phytoactinopolyspora mesophila</name>
    <dbReference type="NCBI Taxonomy" id="2650750"/>
    <lineage>
        <taxon>Bacteria</taxon>
        <taxon>Bacillati</taxon>
        <taxon>Actinomycetota</taxon>
        <taxon>Actinomycetes</taxon>
        <taxon>Jiangellales</taxon>
        <taxon>Jiangellaceae</taxon>
        <taxon>Phytoactinopolyspora</taxon>
    </lineage>
</organism>
<feature type="domain" description="Vitamin K epoxide reductase" evidence="11">
    <location>
        <begin position="1"/>
        <end position="139"/>
    </location>
</feature>
<accession>A0A7K3M081</accession>
<feature type="transmembrane region" description="Helical" evidence="10">
    <location>
        <begin position="87"/>
        <end position="107"/>
    </location>
</feature>
<evidence type="ECO:0000256" key="6">
    <source>
        <dbReference type="ARBA" id="ARBA00023002"/>
    </source>
</evidence>
<keyword evidence="7 10" id="KW-0472">Membrane</keyword>
<dbReference type="GO" id="GO:0016020">
    <property type="term" value="C:membrane"/>
    <property type="evidence" value="ECO:0007669"/>
    <property type="project" value="UniProtKB-SubCell"/>
</dbReference>
<protein>
    <submittedName>
        <fullName evidence="12">Vitamin K epoxide reductase</fullName>
    </submittedName>
</protein>
<reference evidence="12 13" key="1">
    <citation type="submission" date="2019-11" db="EMBL/GenBank/DDBJ databases">
        <authorList>
            <person name="Li X.-J."/>
            <person name="Feng X.-M."/>
        </authorList>
    </citation>
    <scope>NUCLEOTIDE SEQUENCE [LARGE SCALE GENOMIC DNA]</scope>
    <source>
        <strain evidence="12 13">XMNu-373</strain>
    </source>
</reference>
<evidence type="ECO:0000256" key="7">
    <source>
        <dbReference type="ARBA" id="ARBA00023136"/>
    </source>
</evidence>
<dbReference type="SMART" id="SM00756">
    <property type="entry name" value="VKc"/>
    <property type="match status" value="1"/>
</dbReference>
<evidence type="ECO:0000256" key="2">
    <source>
        <dbReference type="ARBA" id="ARBA00006214"/>
    </source>
</evidence>
<feature type="transmembrane region" description="Helical" evidence="10">
    <location>
        <begin position="61"/>
        <end position="80"/>
    </location>
</feature>
<dbReference type="GO" id="GO:0048038">
    <property type="term" value="F:quinone binding"/>
    <property type="evidence" value="ECO:0007669"/>
    <property type="project" value="UniProtKB-KW"/>
</dbReference>
<dbReference type="Proteomes" id="UP000460435">
    <property type="component" value="Unassembled WGS sequence"/>
</dbReference>
<keyword evidence="5 10" id="KW-1133">Transmembrane helix</keyword>
<dbReference type="InterPro" id="IPR012932">
    <property type="entry name" value="VKOR"/>
</dbReference>
<dbReference type="AlphaFoldDB" id="A0A7K3M081"/>
<dbReference type="CDD" id="cd12922">
    <property type="entry name" value="VKOR_5"/>
    <property type="match status" value="1"/>
</dbReference>
<gene>
    <name evidence="12" type="ORF">F7O44_06425</name>
</gene>
<evidence type="ECO:0000259" key="11">
    <source>
        <dbReference type="SMART" id="SM00756"/>
    </source>
</evidence>
<dbReference type="InterPro" id="IPR041714">
    <property type="entry name" value="VKOR_Actinobacteria"/>
</dbReference>
<dbReference type="Pfam" id="PF07884">
    <property type="entry name" value="VKOR"/>
    <property type="match status" value="1"/>
</dbReference>
<comment type="subcellular location">
    <subcellularLocation>
        <location evidence="1">Membrane</location>
        <topology evidence="1">Multi-pass membrane protein</topology>
    </subcellularLocation>
</comment>
<dbReference type="InterPro" id="IPR038354">
    <property type="entry name" value="VKOR_sf"/>
</dbReference>